<evidence type="ECO:0000313" key="12">
    <source>
        <dbReference type="EMBL" id="TCW26286.1"/>
    </source>
</evidence>
<dbReference type="GO" id="GO:0007059">
    <property type="term" value="P:chromosome segregation"/>
    <property type="evidence" value="ECO:0007669"/>
    <property type="project" value="UniProtKB-UniRule"/>
</dbReference>
<evidence type="ECO:0000256" key="7">
    <source>
        <dbReference type="ARBA" id="ARBA00023172"/>
    </source>
</evidence>
<dbReference type="SUPFAM" id="SSF56349">
    <property type="entry name" value="DNA breaking-rejoining enzymes"/>
    <property type="match status" value="1"/>
</dbReference>
<dbReference type="GO" id="GO:0051301">
    <property type="term" value="P:cell division"/>
    <property type="evidence" value="ECO:0007669"/>
    <property type="project" value="UniProtKB-KW"/>
</dbReference>
<feature type="domain" description="Core-binding (CB)" evidence="11">
    <location>
        <begin position="16"/>
        <end position="108"/>
    </location>
</feature>
<organism evidence="12 13">
    <name type="scientific">Dietzia cinnamea</name>
    <dbReference type="NCBI Taxonomy" id="321318"/>
    <lineage>
        <taxon>Bacteria</taxon>
        <taxon>Bacillati</taxon>
        <taxon>Actinomycetota</taxon>
        <taxon>Actinomycetes</taxon>
        <taxon>Mycobacteriales</taxon>
        <taxon>Dietziaceae</taxon>
        <taxon>Dietzia</taxon>
    </lineage>
</organism>
<dbReference type="Pfam" id="PF00589">
    <property type="entry name" value="Phage_integrase"/>
    <property type="match status" value="1"/>
</dbReference>
<evidence type="ECO:0000256" key="1">
    <source>
        <dbReference type="ARBA" id="ARBA00004496"/>
    </source>
</evidence>
<dbReference type="HAMAP" id="MF_01808">
    <property type="entry name" value="Recomb_XerC_XerD"/>
    <property type="match status" value="1"/>
</dbReference>
<dbReference type="CDD" id="cd00798">
    <property type="entry name" value="INT_XerDC_C"/>
    <property type="match status" value="1"/>
</dbReference>
<dbReference type="InterPro" id="IPR010998">
    <property type="entry name" value="Integrase_recombinase_N"/>
</dbReference>
<comment type="similarity">
    <text evidence="9">Belongs to the 'phage' integrase family. XerC subfamily.</text>
</comment>
<sequence length="322" mass="34268">MGRMRTREDDGESLSVHLEEVLDDYVAHLLTGRSRSEATARSYRSDVRGLLGHLAAGDGGPTTGPELGAALTLPALRGWLAAQVAAGAARSTVARRVAAARSFSTWAARTGLLPTDVAARLEAPRARRHLPEVLDAAQAGETIRTSELGAAEGDPLAVRDRLVVELLYSCGIRVAELCGLDVDDVDAERRLLRVIGKGDRERAVPYGAPADRALRAWLDTGRPALTNARSGPALLLGARGGRLDPRAARRIVNEVSEATPGAPRVSPHALRHSSATHLLEGGADLRHVQELLGHSTPATTQIYTHVSAERLRAAYRGAHPRA</sequence>
<evidence type="ECO:0000256" key="2">
    <source>
        <dbReference type="ARBA" id="ARBA00022490"/>
    </source>
</evidence>
<dbReference type="InterPro" id="IPR050090">
    <property type="entry name" value="Tyrosine_recombinase_XerCD"/>
</dbReference>
<dbReference type="InterPro" id="IPR044068">
    <property type="entry name" value="CB"/>
</dbReference>
<dbReference type="Gene3D" id="1.10.443.10">
    <property type="entry name" value="Intergrase catalytic core"/>
    <property type="match status" value="1"/>
</dbReference>
<evidence type="ECO:0000259" key="11">
    <source>
        <dbReference type="PROSITE" id="PS51900"/>
    </source>
</evidence>
<dbReference type="InterPro" id="IPR004107">
    <property type="entry name" value="Integrase_SAM-like_N"/>
</dbReference>
<feature type="active site" evidence="9">
    <location>
        <position position="268"/>
    </location>
</feature>
<evidence type="ECO:0000259" key="10">
    <source>
        <dbReference type="PROSITE" id="PS51898"/>
    </source>
</evidence>
<gene>
    <name evidence="9" type="primary">xerC</name>
    <name evidence="12" type="ORF">EDD19_102185</name>
</gene>
<dbReference type="Gene3D" id="1.10.150.130">
    <property type="match status" value="1"/>
</dbReference>
<evidence type="ECO:0000313" key="13">
    <source>
        <dbReference type="Proteomes" id="UP000295805"/>
    </source>
</evidence>
<feature type="active site" evidence="9">
    <location>
        <position position="173"/>
    </location>
</feature>
<reference evidence="12 13" key="1">
    <citation type="submission" date="2019-03" db="EMBL/GenBank/DDBJ databases">
        <title>Root nodule microbial communities of legume samples collected from USA, Mexico and Botswana.</title>
        <authorList>
            <person name="Hirsch A."/>
        </authorList>
    </citation>
    <scope>NUCLEOTIDE SEQUENCE [LARGE SCALE GENOMIC DNA]</scope>
    <source>
        <strain evidence="12 13">55</strain>
    </source>
</reference>
<keyword evidence="3 9" id="KW-0132">Cell division</keyword>
<dbReference type="PROSITE" id="PS51900">
    <property type="entry name" value="CB"/>
    <property type="match status" value="1"/>
</dbReference>
<evidence type="ECO:0000256" key="6">
    <source>
        <dbReference type="ARBA" id="ARBA00023125"/>
    </source>
</evidence>
<feature type="active site" evidence="9">
    <location>
        <position position="271"/>
    </location>
</feature>
<dbReference type="GO" id="GO:0009037">
    <property type="term" value="F:tyrosine-based site-specific recombinase activity"/>
    <property type="evidence" value="ECO:0007669"/>
    <property type="project" value="UniProtKB-UniRule"/>
</dbReference>
<keyword evidence="8 9" id="KW-0131">Cell cycle</keyword>
<keyword evidence="7 9" id="KW-0233">DNA recombination</keyword>
<dbReference type="GO" id="GO:0006313">
    <property type="term" value="P:DNA transposition"/>
    <property type="evidence" value="ECO:0007669"/>
    <property type="project" value="UniProtKB-UniRule"/>
</dbReference>
<dbReference type="Pfam" id="PF02899">
    <property type="entry name" value="Phage_int_SAM_1"/>
    <property type="match status" value="1"/>
</dbReference>
<dbReference type="SUPFAM" id="SSF47823">
    <property type="entry name" value="lambda integrase-like, N-terminal domain"/>
    <property type="match status" value="1"/>
</dbReference>
<evidence type="ECO:0000256" key="5">
    <source>
        <dbReference type="ARBA" id="ARBA00022908"/>
    </source>
</evidence>
<comment type="function">
    <text evidence="9">Site-specific tyrosine recombinase, which acts by catalyzing the cutting and rejoining of the recombining DNA molecules. The XerC-XerD complex is essential to convert dimers of the bacterial chromosome into monomers to permit their segregation at cell division. It also contributes to the segregational stability of plasmids.</text>
</comment>
<keyword evidence="2 9" id="KW-0963">Cytoplasm</keyword>
<dbReference type="EMBL" id="SMCX01000002">
    <property type="protein sequence ID" value="TCW26286.1"/>
    <property type="molecule type" value="Genomic_DNA"/>
</dbReference>
<proteinExistence type="inferred from homology"/>
<comment type="subcellular location">
    <subcellularLocation>
        <location evidence="1 9">Cytoplasm</location>
    </subcellularLocation>
</comment>
<dbReference type="PANTHER" id="PTHR30349">
    <property type="entry name" value="PHAGE INTEGRASE-RELATED"/>
    <property type="match status" value="1"/>
</dbReference>
<dbReference type="AlphaFoldDB" id="A0A4R3ZZN8"/>
<dbReference type="Proteomes" id="UP000295805">
    <property type="component" value="Unassembled WGS sequence"/>
</dbReference>
<dbReference type="InterPro" id="IPR023009">
    <property type="entry name" value="Tyrosine_recombinase_XerC/XerD"/>
</dbReference>
<feature type="active site" evidence="9">
    <location>
        <position position="197"/>
    </location>
</feature>
<feature type="domain" description="Tyr recombinase" evidence="10">
    <location>
        <begin position="129"/>
        <end position="316"/>
    </location>
</feature>
<dbReference type="GO" id="GO:0003677">
    <property type="term" value="F:DNA binding"/>
    <property type="evidence" value="ECO:0007669"/>
    <property type="project" value="UniProtKB-UniRule"/>
</dbReference>
<evidence type="ECO:0000256" key="8">
    <source>
        <dbReference type="ARBA" id="ARBA00023306"/>
    </source>
</evidence>
<evidence type="ECO:0000256" key="3">
    <source>
        <dbReference type="ARBA" id="ARBA00022618"/>
    </source>
</evidence>
<dbReference type="GO" id="GO:0005737">
    <property type="term" value="C:cytoplasm"/>
    <property type="evidence" value="ECO:0007669"/>
    <property type="project" value="UniProtKB-SubCell"/>
</dbReference>
<feature type="active site" evidence="9">
    <location>
        <position position="294"/>
    </location>
</feature>
<keyword evidence="4 9" id="KW-0159">Chromosome partition</keyword>
<comment type="caution">
    <text evidence="12">The sequence shown here is derived from an EMBL/GenBank/DDBJ whole genome shotgun (WGS) entry which is preliminary data.</text>
</comment>
<comment type="subunit">
    <text evidence="9">Forms a cyclic heterotetrameric complex composed of two molecules of XerC and two molecules of XerD.</text>
</comment>
<name>A0A4R3ZZN8_9ACTN</name>
<feature type="active site" description="O-(3'-phospho-DNA)-tyrosine intermediate" evidence="9">
    <location>
        <position position="303"/>
    </location>
</feature>
<keyword evidence="5 9" id="KW-0229">DNA integration</keyword>
<dbReference type="InterPro" id="IPR011010">
    <property type="entry name" value="DNA_brk_join_enz"/>
</dbReference>
<evidence type="ECO:0000256" key="9">
    <source>
        <dbReference type="HAMAP-Rule" id="MF_01808"/>
    </source>
</evidence>
<accession>A0A4R3ZZN8</accession>
<dbReference type="PROSITE" id="PS51898">
    <property type="entry name" value="TYR_RECOMBINASE"/>
    <property type="match status" value="1"/>
</dbReference>
<dbReference type="InterPro" id="IPR013762">
    <property type="entry name" value="Integrase-like_cat_sf"/>
</dbReference>
<keyword evidence="6 9" id="KW-0238">DNA-binding</keyword>
<evidence type="ECO:0000256" key="4">
    <source>
        <dbReference type="ARBA" id="ARBA00022829"/>
    </source>
</evidence>
<protein>
    <recommendedName>
        <fullName evidence="9">Tyrosine recombinase XerC</fullName>
    </recommendedName>
</protein>
<dbReference type="PANTHER" id="PTHR30349:SF77">
    <property type="entry name" value="TYROSINE RECOMBINASE XERC"/>
    <property type="match status" value="1"/>
</dbReference>
<dbReference type="InterPro" id="IPR002104">
    <property type="entry name" value="Integrase_catalytic"/>
</dbReference>